<dbReference type="FunFam" id="3.20.20.70:FF:000010">
    <property type="entry name" value="2-isopropylmalate synthase"/>
    <property type="match status" value="1"/>
</dbReference>
<feature type="binding site" evidence="12">
    <location>
        <position position="24"/>
    </location>
    <ligand>
        <name>Mn(2+)</name>
        <dbReference type="ChEBI" id="CHEBI:29035"/>
    </ligand>
</feature>
<name>A0A418VAI8_9DEIO</name>
<keyword evidence="9 12" id="KW-0479">Metal-binding</keyword>
<dbReference type="SMART" id="SM00917">
    <property type="entry name" value="LeuA_dimer"/>
    <property type="match status" value="1"/>
</dbReference>
<dbReference type="FunFam" id="1.10.238.260:FF:000001">
    <property type="entry name" value="2-isopropylmalate synthase"/>
    <property type="match status" value="1"/>
</dbReference>
<dbReference type="RefSeq" id="WP_119765858.1">
    <property type="nucleotide sequence ID" value="NZ_QYUJ01000014.1"/>
</dbReference>
<evidence type="ECO:0000256" key="3">
    <source>
        <dbReference type="ARBA" id="ARBA00012973"/>
    </source>
</evidence>
<accession>A0A418VAI8</accession>
<dbReference type="PROSITE" id="PS00815">
    <property type="entry name" value="AIPM_HOMOCIT_SYNTH_1"/>
    <property type="match status" value="1"/>
</dbReference>
<comment type="caution">
    <text evidence="14">The sequence shown here is derived from an EMBL/GenBank/DDBJ whole genome shotgun (WGS) entry which is preliminary data.</text>
</comment>
<evidence type="ECO:0000256" key="6">
    <source>
        <dbReference type="ARBA" id="ARBA00022490"/>
    </source>
</evidence>
<dbReference type="InterPro" id="IPR005671">
    <property type="entry name" value="LeuA_bact_synth"/>
</dbReference>
<dbReference type="PANTHER" id="PTHR10277">
    <property type="entry name" value="HOMOCITRATE SYNTHASE-RELATED"/>
    <property type="match status" value="1"/>
</dbReference>
<dbReference type="GO" id="GO:0003985">
    <property type="term" value="F:acetyl-CoA C-acetyltransferase activity"/>
    <property type="evidence" value="ECO:0007669"/>
    <property type="project" value="UniProtKB-UniRule"/>
</dbReference>
<organism evidence="14 15">
    <name type="scientific">Deinococcus cavernae</name>
    <dbReference type="NCBI Taxonomy" id="2320857"/>
    <lineage>
        <taxon>Bacteria</taxon>
        <taxon>Thermotogati</taxon>
        <taxon>Deinococcota</taxon>
        <taxon>Deinococci</taxon>
        <taxon>Deinococcales</taxon>
        <taxon>Deinococcaceae</taxon>
        <taxon>Deinococcus</taxon>
    </lineage>
</organism>
<comment type="catalytic activity">
    <reaction evidence="12">
        <text>3-methyl-2-oxobutanoate + acetyl-CoA + H2O = (2S)-2-isopropylmalate + CoA + H(+)</text>
        <dbReference type="Rhea" id="RHEA:21524"/>
        <dbReference type="ChEBI" id="CHEBI:1178"/>
        <dbReference type="ChEBI" id="CHEBI:11851"/>
        <dbReference type="ChEBI" id="CHEBI:15377"/>
        <dbReference type="ChEBI" id="CHEBI:15378"/>
        <dbReference type="ChEBI" id="CHEBI:57287"/>
        <dbReference type="ChEBI" id="CHEBI:57288"/>
        <dbReference type="EC" id="2.3.3.13"/>
    </reaction>
</comment>
<dbReference type="PROSITE" id="PS50991">
    <property type="entry name" value="PYR_CT"/>
    <property type="match status" value="1"/>
</dbReference>
<dbReference type="InterPro" id="IPR050073">
    <property type="entry name" value="2-IPM_HCS-like"/>
</dbReference>
<evidence type="ECO:0000256" key="4">
    <source>
        <dbReference type="ARBA" id="ARBA00018198"/>
    </source>
</evidence>
<feature type="binding site" evidence="12">
    <location>
        <position position="212"/>
    </location>
    <ligand>
        <name>Mn(2+)</name>
        <dbReference type="ChEBI" id="CHEBI:29035"/>
    </ligand>
</feature>
<dbReference type="Pfam" id="PF22617">
    <property type="entry name" value="HCS_D2"/>
    <property type="match status" value="1"/>
</dbReference>
<feature type="domain" description="Pyruvate carboxyltransferase" evidence="13">
    <location>
        <begin position="15"/>
        <end position="275"/>
    </location>
</feature>
<keyword evidence="11 12" id="KW-0100">Branched-chain amino acid biosynthesis</keyword>
<dbReference type="GO" id="GO:0030145">
    <property type="term" value="F:manganese ion binding"/>
    <property type="evidence" value="ECO:0007669"/>
    <property type="project" value="UniProtKB-UniRule"/>
</dbReference>
<evidence type="ECO:0000256" key="12">
    <source>
        <dbReference type="HAMAP-Rule" id="MF_01025"/>
    </source>
</evidence>
<dbReference type="HAMAP" id="MF_01025">
    <property type="entry name" value="LeuA_type1"/>
    <property type="match status" value="1"/>
</dbReference>
<proteinExistence type="inferred from homology"/>
<comment type="subunit">
    <text evidence="12">Homodimer.</text>
</comment>
<evidence type="ECO:0000313" key="15">
    <source>
        <dbReference type="Proteomes" id="UP000286287"/>
    </source>
</evidence>
<comment type="similarity">
    <text evidence="2 12">Belongs to the alpha-IPM synthase/homocitrate synthase family. LeuA type 1 subfamily.</text>
</comment>
<evidence type="ECO:0000256" key="8">
    <source>
        <dbReference type="ARBA" id="ARBA00022679"/>
    </source>
</evidence>
<evidence type="ECO:0000256" key="1">
    <source>
        <dbReference type="ARBA" id="ARBA00004689"/>
    </source>
</evidence>
<keyword evidence="8 12" id="KW-0808">Transferase</keyword>
<evidence type="ECO:0000256" key="11">
    <source>
        <dbReference type="ARBA" id="ARBA00023304"/>
    </source>
</evidence>
<keyword evidence="15" id="KW-1185">Reference proteome</keyword>
<keyword evidence="7 12" id="KW-0028">Amino-acid biosynthesis</keyword>
<dbReference type="InterPro" id="IPR013785">
    <property type="entry name" value="Aldolase_TIM"/>
</dbReference>
<evidence type="ECO:0000256" key="10">
    <source>
        <dbReference type="ARBA" id="ARBA00023211"/>
    </source>
</evidence>
<dbReference type="UniPathway" id="UPA00048">
    <property type="reaction ID" value="UER00070"/>
</dbReference>
<dbReference type="NCBIfam" id="NF002086">
    <property type="entry name" value="PRK00915.1-3"/>
    <property type="match status" value="1"/>
</dbReference>
<comment type="function">
    <text evidence="12">Catalyzes the condensation of the acetyl group of acetyl-CoA with 3-methyl-2-oxobutanoate (2-ketoisovalerate) to form 3-carboxy-3-hydroxy-4-methylpentanoate (2-isopropylmalate).</text>
</comment>
<dbReference type="Gene3D" id="3.20.20.70">
    <property type="entry name" value="Aldolase class I"/>
    <property type="match status" value="1"/>
</dbReference>
<dbReference type="GO" id="GO:0005737">
    <property type="term" value="C:cytoplasm"/>
    <property type="evidence" value="ECO:0007669"/>
    <property type="project" value="UniProtKB-UniRule"/>
</dbReference>
<dbReference type="NCBIfam" id="TIGR00973">
    <property type="entry name" value="leuA_bact"/>
    <property type="match status" value="1"/>
</dbReference>
<protein>
    <recommendedName>
        <fullName evidence="4 12">2-isopropylmalate synthase</fullName>
        <ecNumber evidence="3 12">2.3.3.13</ecNumber>
    </recommendedName>
    <alternativeName>
        <fullName evidence="12">Alpha-IPM synthase</fullName>
    </alternativeName>
    <alternativeName>
        <fullName evidence="12">Alpha-isopropylmalate synthase</fullName>
    </alternativeName>
</protein>
<gene>
    <name evidence="12" type="primary">leuA</name>
    <name evidence="14" type="ORF">D3875_17805</name>
</gene>
<evidence type="ECO:0000256" key="9">
    <source>
        <dbReference type="ARBA" id="ARBA00022723"/>
    </source>
</evidence>
<evidence type="ECO:0000259" key="13">
    <source>
        <dbReference type="PROSITE" id="PS50991"/>
    </source>
</evidence>
<evidence type="ECO:0000256" key="7">
    <source>
        <dbReference type="ARBA" id="ARBA00022605"/>
    </source>
</evidence>
<dbReference type="AlphaFoldDB" id="A0A418VAI8"/>
<reference evidence="14 15" key="1">
    <citation type="submission" date="2018-09" db="EMBL/GenBank/DDBJ databases">
        <authorList>
            <person name="Zhu H."/>
        </authorList>
    </citation>
    <scope>NUCLEOTIDE SEQUENCE [LARGE SCALE GENOMIC DNA]</scope>
    <source>
        <strain evidence="14 15">K2S05-167</strain>
    </source>
</reference>
<dbReference type="Gene3D" id="1.10.238.260">
    <property type="match status" value="1"/>
</dbReference>
<keyword evidence="14" id="KW-0012">Acyltransferase</keyword>
<dbReference type="CDD" id="cd07940">
    <property type="entry name" value="DRE_TIM_IPMS"/>
    <property type="match status" value="1"/>
</dbReference>
<dbReference type="InterPro" id="IPR000891">
    <property type="entry name" value="PYR_CT"/>
</dbReference>
<dbReference type="InterPro" id="IPR013709">
    <property type="entry name" value="2-isopropylmalate_synth_dimer"/>
</dbReference>
<dbReference type="Pfam" id="PF00682">
    <property type="entry name" value="HMGL-like"/>
    <property type="match status" value="1"/>
</dbReference>
<dbReference type="Proteomes" id="UP000286287">
    <property type="component" value="Unassembled WGS sequence"/>
</dbReference>
<dbReference type="GO" id="GO:0003852">
    <property type="term" value="F:2-isopropylmalate synthase activity"/>
    <property type="evidence" value="ECO:0007669"/>
    <property type="project" value="UniProtKB-UniRule"/>
</dbReference>
<dbReference type="PANTHER" id="PTHR10277:SF9">
    <property type="entry name" value="2-ISOPROPYLMALATE SYNTHASE 1, CHLOROPLASTIC-RELATED"/>
    <property type="match status" value="1"/>
</dbReference>
<dbReference type="FunFam" id="3.30.160.270:FF:000001">
    <property type="entry name" value="2-isopropylmalate synthase"/>
    <property type="match status" value="1"/>
</dbReference>
<evidence type="ECO:0000256" key="2">
    <source>
        <dbReference type="ARBA" id="ARBA00009396"/>
    </source>
</evidence>
<dbReference type="InterPro" id="IPR054691">
    <property type="entry name" value="LeuA/HCS_post-cat"/>
</dbReference>
<dbReference type="Gene3D" id="3.30.160.270">
    <property type="match status" value="1"/>
</dbReference>
<keyword evidence="10 12" id="KW-0464">Manganese</keyword>
<dbReference type="OrthoDB" id="9804858at2"/>
<comment type="cofactor">
    <cofactor evidence="12">
        <name>Mn(2+)</name>
        <dbReference type="ChEBI" id="CHEBI:29035"/>
    </cofactor>
</comment>
<comment type="pathway">
    <text evidence="1 12">Amino-acid biosynthesis; L-leucine biosynthesis; L-leucine from 3-methyl-2-oxobutanoate: step 1/4.</text>
</comment>
<dbReference type="EC" id="2.3.3.13" evidence="3 12"/>
<feature type="binding site" evidence="12">
    <location>
        <position position="210"/>
    </location>
    <ligand>
        <name>Mn(2+)</name>
        <dbReference type="ChEBI" id="CHEBI:29035"/>
    </ligand>
</feature>
<sequence>MTQQAAPQKVEAQRIRIFDTTLRDGEQSPGVALNHTQKLEIAHTLARLGVDVIEAGFPIASPGDLEGVSRIAREVRGPIITGLARANRADIEAAARAVEAAEKARIHTFIATSPIHMAKKLQLEPDAVVERAVMAVQLARTFVDDVEFSAEDATRSDWAFLARIFKAAVEAGATTINVPDTVGYTTPDEMRDLFAFLKAELPAHVYLSSHCHDDLGMAVANSIAAVEGGARQIECTINGIGERAGNASLEEIVMAFHTRRDHYPFETGIRSREIYRASRLVSRLSGMPVQPNKAIVGDNAFAHESGIHQDGVLKARETYEIMNAELVGREAAVLVMGKHSGRAAFRKALNDLGYEDMPDDKVQYLFGRFKDLADRKGQIFSDDLRALVESRADVPQTFSLEGFQITSGMNMTPVAFVRLQTPDGPVDATSHGDGPVDAAYAAIARITGLNPELETYRIQAVTKGDDALGEVSITARYGEKLLSGSGVATDIVEASARAWVRIMNMIVAGMGAERREGDMAPGRL</sequence>
<dbReference type="GO" id="GO:0009098">
    <property type="term" value="P:L-leucine biosynthetic process"/>
    <property type="evidence" value="ECO:0007669"/>
    <property type="project" value="UniProtKB-UniRule"/>
</dbReference>
<dbReference type="PROSITE" id="PS00816">
    <property type="entry name" value="AIPM_HOMOCIT_SYNTH_2"/>
    <property type="match status" value="1"/>
</dbReference>
<keyword evidence="6 12" id="KW-0963">Cytoplasm</keyword>
<keyword evidence="5 12" id="KW-0432">Leucine biosynthesis</keyword>
<dbReference type="SUPFAM" id="SSF110921">
    <property type="entry name" value="2-isopropylmalate synthase LeuA, allosteric (dimerisation) domain"/>
    <property type="match status" value="1"/>
</dbReference>
<dbReference type="EMBL" id="QYUJ01000014">
    <property type="protein sequence ID" value="RJF73125.1"/>
    <property type="molecule type" value="Genomic_DNA"/>
</dbReference>
<dbReference type="InterPro" id="IPR002034">
    <property type="entry name" value="AIPM/Hcit_synth_CS"/>
</dbReference>
<evidence type="ECO:0000313" key="14">
    <source>
        <dbReference type="EMBL" id="RJF73125.1"/>
    </source>
</evidence>
<feature type="region of interest" description="Regulatory domain" evidence="12">
    <location>
        <begin position="399"/>
        <end position="524"/>
    </location>
</feature>
<evidence type="ECO:0000256" key="5">
    <source>
        <dbReference type="ARBA" id="ARBA00022430"/>
    </source>
</evidence>
<dbReference type="Pfam" id="PF08502">
    <property type="entry name" value="LeuA_dimer"/>
    <property type="match status" value="1"/>
</dbReference>
<feature type="binding site" evidence="12">
    <location>
        <position position="246"/>
    </location>
    <ligand>
        <name>Mn(2+)</name>
        <dbReference type="ChEBI" id="CHEBI:29035"/>
    </ligand>
</feature>
<dbReference type="SUPFAM" id="SSF51569">
    <property type="entry name" value="Aldolase"/>
    <property type="match status" value="1"/>
</dbReference>
<dbReference type="InterPro" id="IPR036230">
    <property type="entry name" value="LeuA_allosteric_dom_sf"/>
</dbReference>